<dbReference type="Proteomes" id="UP000276133">
    <property type="component" value="Unassembled WGS sequence"/>
</dbReference>
<protein>
    <submittedName>
        <fullName evidence="1">Uncharacterized protein</fullName>
    </submittedName>
</protein>
<organism evidence="1 2">
    <name type="scientific">Brachionus plicatilis</name>
    <name type="common">Marine rotifer</name>
    <name type="synonym">Brachionus muelleri</name>
    <dbReference type="NCBI Taxonomy" id="10195"/>
    <lineage>
        <taxon>Eukaryota</taxon>
        <taxon>Metazoa</taxon>
        <taxon>Spiralia</taxon>
        <taxon>Gnathifera</taxon>
        <taxon>Rotifera</taxon>
        <taxon>Eurotatoria</taxon>
        <taxon>Monogononta</taxon>
        <taxon>Pseudotrocha</taxon>
        <taxon>Ploima</taxon>
        <taxon>Brachionidae</taxon>
        <taxon>Brachionus</taxon>
    </lineage>
</organism>
<evidence type="ECO:0000313" key="1">
    <source>
        <dbReference type="EMBL" id="RNA25442.1"/>
    </source>
</evidence>
<proteinExistence type="predicted"/>
<name>A0A3M7RPH0_BRAPC</name>
<evidence type="ECO:0000313" key="2">
    <source>
        <dbReference type="Proteomes" id="UP000276133"/>
    </source>
</evidence>
<accession>A0A3M7RPH0</accession>
<sequence length="137" mass="15853">MLKIELNVYLLIFIKKLYNEVLTSANQALAPSRVITGSISVSSSSAIYLCLSVSISKNPEQSPSHKKDFLKGPFRCYFTKLEQTNTKKEIMLPESDLFQEDHQKFLSHIFMEYIFFIIYKNCDIFVENINSINVEKN</sequence>
<reference evidence="1 2" key="1">
    <citation type="journal article" date="2018" name="Sci. Rep.">
        <title>Genomic signatures of local adaptation to the degree of environmental predictability in rotifers.</title>
        <authorList>
            <person name="Franch-Gras L."/>
            <person name="Hahn C."/>
            <person name="Garcia-Roger E.M."/>
            <person name="Carmona M.J."/>
            <person name="Serra M."/>
            <person name="Gomez A."/>
        </authorList>
    </citation>
    <scope>NUCLEOTIDE SEQUENCE [LARGE SCALE GENOMIC DNA]</scope>
    <source>
        <strain evidence="1">HYR1</strain>
    </source>
</reference>
<dbReference type="AlphaFoldDB" id="A0A3M7RPH0"/>
<keyword evidence="2" id="KW-1185">Reference proteome</keyword>
<comment type="caution">
    <text evidence="1">The sequence shown here is derived from an EMBL/GenBank/DDBJ whole genome shotgun (WGS) entry which is preliminary data.</text>
</comment>
<gene>
    <name evidence="1" type="ORF">BpHYR1_050472</name>
</gene>
<dbReference type="EMBL" id="REGN01002927">
    <property type="protein sequence ID" value="RNA25442.1"/>
    <property type="molecule type" value="Genomic_DNA"/>
</dbReference>